<evidence type="ECO:0000313" key="4">
    <source>
        <dbReference type="Proteomes" id="UP001054889"/>
    </source>
</evidence>
<feature type="compositionally biased region" description="Basic and acidic residues" evidence="1">
    <location>
        <begin position="174"/>
        <end position="193"/>
    </location>
</feature>
<dbReference type="SUPFAM" id="SSF55729">
    <property type="entry name" value="Acyl-CoA N-acyltransferases (Nat)"/>
    <property type="match status" value="1"/>
</dbReference>
<comment type="caution">
    <text evidence="3">The sequence shown here is derived from an EMBL/GenBank/DDBJ whole genome shotgun (WGS) entry which is preliminary data.</text>
</comment>
<evidence type="ECO:0000259" key="2">
    <source>
        <dbReference type="PROSITE" id="PS51729"/>
    </source>
</evidence>
<dbReference type="Pfam" id="PF14542">
    <property type="entry name" value="Acetyltransf_CG"/>
    <property type="match status" value="1"/>
</dbReference>
<feature type="region of interest" description="Disordered" evidence="1">
    <location>
        <begin position="109"/>
        <end position="217"/>
    </location>
</feature>
<accession>A0AAV5EYF0</accession>
<dbReference type="FunFam" id="3.40.630.30:FF:000106">
    <property type="entry name" value="Acetyltransferase At1g77540"/>
    <property type="match status" value="1"/>
</dbReference>
<keyword evidence="4" id="KW-1185">Reference proteome</keyword>
<feature type="compositionally biased region" description="Basic and acidic residues" evidence="1">
    <location>
        <begin position="135"/>
        <end position="146"/>
    </location>
</feature>
<organism evidence="3 4">
    <name type="scientific">Eleusine coracana subsp. coracana</name>
    <dbReference type="NCBI Taxonomy" id="191504"/>
    <lineage>
        <taxon>Eukaryota</taxon>
        <taxon>Viridiplantae</taxon>
        <taxon>Streptophyta</taxon>
        <taxon>Embryophyta</taxon>
        <taxon>Tracheophyta</taxon>
        <taxon>Spermatophyta</taxon>
        <taxon>Magnoliopsida</taxon>
        <taxon>Liliopsida</taxon>
        <taxon>Poales</taxon>
        <taxon>Poaceae</taxon>
        <taxon>PACMAD clade</taxon>
        <taxon>Chloridoideae</taxon>
        <taxon>Cynodonteae</taxon>
        <taxon>Eleusininae</taxon>
        <taxon>Eleusine</taxon>
    </lineage>
</organism>
<gene>
    <name evidence="3" type="primary">gb15641</name>
    <name evidence="3" type="ORF">PR202_gb15641</name>
</gene>
<dbReference type="AlphaFoldDB" id="A0AAV5EYF0"/>
<evidence type="ECO:0000313" key="3">
    <source>
        <dbReference type="EMBL" id="GJN27604.1"/>
    </source>
</evidence>
<name>A0AAV5EYF0_ELECO</name>
<dbReference type="InterPro" id="IPR031165">
    <property type="entry name" value="GNAT_YJDJ"/>
</dbReference>
<dbReference type="PANTHER" id="PTHR31435">
    <property type="entry name" value="PROTEIN NATD1"/>
    <property type="match status" value="1"/>
</dbReference>
<dbReference type="InterPro" id="IPR016181">
    <property type="entry name" value="Acyl_CoA_acyltransferase"/>
</dbReference>
<evidence type="ECO:0000256" key="1">
    <source>
        <dbReference type="SAM" id="MobiDB-lite"/>
    </source>
</evidence>
<reference evidence="3" key="2">
    <citation type="submission" date="2021-12" db="EMBL/GenBank/DDBJ databases">
        <title>Resequencing data analysis of finger millet.</title>
        <authorList>
            <person name="Hatakeyama M."/>
            <person name="Aluri S."/>
            <person name="Balachadran M.T."/>
            <person name="Sivarajan S.R."/>
            <person name="Poveda L."/>
            <person name="Shimizu-Inatsugi R."/>
            <person name="Schlapbach R."/>
            <person name="Sreeman S.M."/>
            <person name="Shimizu K.K."/>
        </authorList>
    </citation>
    <scope>NUCLEOTIDE SEQUENCE</scope>
</reference>
<dbReference type="InterPro" id="IPR045057">
    <property type="entry name" value="Gcn5-rel_NAT"/>
</dbReference>
<dbReference type="PROSITE" id="PS51729">
    <property type="entry name" value="GNAT_YJDJ"/>
    <property type="match status" value="1"/>
</dbReference>
<dbReference type="Proteomes" id="UP001054889">
    <property type="component" value="Unassembled WGS sequence"/>
</dbReference>
<dbReference type="EMBL" id="BQKI01000079">
    <property type="protein sequence ID" value="GJN27604.1"/>
    <property type="molecule type" value="Genomic_DNA"/>
</dbReference>
<reference evidence="3" key="1">
    <citation type="journal article" date="2018" name="DNA Res.">
        <title>Multiple hybrid de novo genome assembly of finger millet, an orphan allotetraploid crop.</title>
        <authorList>
            <person name="Hatakeyama M."/>
            <person name="Aluri S."/>
            <person name="Balachadran M.T."/>
            <person name="Sivarajan S.R."/>
            <person name="Patrignani A."/>
            <person name="Gruter S."/>
            <person name="Poveda L."/>
            <person name="Shimizu-Inatsugi R."/>
            <person name="Baeten J."/>
            <person name="Francoijs K.J."/>
            <person name="Nataraja K.N."/>
            <person name="Reddy Y.A.N."/>
            <person name="Phadnis S."/>
            <person name="Ravikumar R.L."/>
            <person name="Schlapbach R."/>
            <person name="Sreeman S.M."/>
            <person name="Shimizu K.K."/>
        </authorList>
    </citation>
    <scope>NUCLEOTIDE SEQUENCE</scope>
</reference>
<dbReference type="Gene3D" id="3.40.630.30">
    <property type="match status" value="1"/>
</dbReference>
<feature type="compositionally biased region" description="Basic and acidic residues" evidence="1">
    <location>
        <begin position="154"/>
        <end position="167"/>
    </location>
</feature>
<sequence length="217" mass="24127">MAKAGEREGAEESIVWREGAGRFETPDGEAFLEYRLPSPAVMDVVHTYVPRSKRGQGLAARLCDAAFTHARERRMRVVPTCSYVSDTYLPRNPALNELVYKDQEGIATIEADPGRVSPAPHDGLNRRRNPSSAPRRRDTANRREPHVLAPRNTARGDRGVAVDHGEEGALEMWLRSERNAREGEEDEIVRGGRDLPTSPSCPPQPARGVRAPRPHLI</sequence>
<dbReference type="PANTHER" id="PTHR31435:SF9">
    <property type="entry name" value="PROTEIN NATD1"/>
    <property type="match status" value="1"/>
</dbReference>
<feature type="domain" description="N-acetyltransferase" evidence="2">
    <location>
        <begin position="5"/>
        <end position="100"/>
    </location>
</feature>
<protein>
    <recommendedName>
        <fullName evidence="2">N-acetyltransferase domain-containing protein</fullName>
    </recommendedName>
</protein>
<proteinExistence type="predicted"/>